<keyword evidence="3 9" id="KW-0378">Hydrolase</keyword>
<feature type="domain" description="Helicase C-terminal" evidence="12">
    <location>
        <begin position="328"/>
        <end position="475"/>
    </location>
</feature>
<dbReference type="InterPro" id="IPR027417">
    <property type="entry name" value="P-loop_NTPase"/>
</dbReference>
<feature type="short sequence motif" description="Q motif" evidence="8">
    <location>
        <begin position="94"/>
        <end position="122"/>
    </location>
</feature>
<feature type="compositionally biased region" description="Low complexity" evidence="10">
    <location>
        <begin position="564"/>
        <end position="595"/>
    </location>
</feature>
<feature type="compositionally biased region" description="Polar residues" evidence="10">
    <location>
        <begin position="607"/>
        <end position="622"/>
    </location>
</feature>
<dbReference type="FunFam" id="3.40.50.300:FF:000008">
    <property type="entry name" value="ATP-dependent RNA helicase RhlB"/>
    <property type="match status" value="1"/>
</dbReference>
<evidence type="ECO:0000259" key="13">
    <source>
        <dbReference type="PROSITE" id="PS51195"/>
    </source>
</evidence>
<comment type="catalytic activity">
    <reaction evidence="7">
        <text>ATP + H2O = ADP + phosphate + H(+)</text>
        <dbReference type="Rhea" id="RHEA:13065"/>
        <dbReference type="ChEBI" id="CHEBI:15377"/>
        <dbReference type="ChEBI" id="CHEBI:15378"/>
        <dbReference type="ChEBI" id="CHEBI:30616"/>
        <dbReference type="ChEBI" id="CHEBI:43474"/>
        <dbReference type="ChEBI" id="CHEBI:456216"/>
        <dbReference type="EC" id="3.6.4.13"/>
    </reaction>
</comment>
<feature type="region of interest" description="Disordered" evidence="10">
    <location>
        <begin position="474"/>
        <end position="650"/>
    </location>
</feature>
<dbReference type="OMA" id="MGQTANY"/>
<dbReference type="InterPro" id="IPR001650">
    <property type="entry name" value="Helicase_C-like"/>
</dbReference>
<dbReference type="PROSITE" id="PS51194">
    <property type="entry name" value="HELICASE_CTER"/>
    <property type="match status" value="1"/>
</dbReference>
<feature type="compositionally biased region" description="Gly residues" evidence="10">
    <location>
        <begin position="478"/>
        <end position="487"/>
    </location>
</feature>
<evidence type="ECO:0000259" key="11">
    <source>
        <dbReference type="PROSITE" id="PS51192"/>
    </source>
</evidence>
<dbReference type="GeneTree" id="ENSGT00940000154705"/>
<keyword evidence="15" id="KW-1185">Reference proteome</keyword>
<dbReference type="InterPro" id="IPR000629">
    <property type="entry name" value="RNA-helicase_DEAD-box_CS"/>
</dbReference>
<evidence type="ECO:0000256" key="8">
    <source>
        <dbReference type="PROSITE-ProRule" id="PRU00552"/>
    </source>
</evidence>
<evidence type="ECO:0000313" key="14">
    <source>
        <dbReference type="Ensembl" id="ENSAPEP00000018018.1"/>
    </source>
</evidence>
<protein>
    <recommendedName>
        <fullName evidence="1">RNA helicase</fullName>
        <ecNumber evidence="1">3.6.4.13</ecNumber>
    </recommendedName>
</protein>
<evidence type="ECO:0000256" key="5">
    <source>
        <dbReference type="ARBA" id="ARBA00022840"/>
    </source>
</evidence>
<feature type="compositionally biased region" description="Pro residues" evidence="10">
    <location>
        <begin position="640"/>
        <end position="650"/>
    </location>
</feature>
<evidence type="ECO:0000256" key="9">
    <source>
        <dbReference type="RuleBase" id="RU000492"/>
    </source>
</evidence>
<keyword evidence="4 9" id="KW-0347">Helicase</keyword>
<dbReference type="AlphaFoldDB" id="A0A3P8T170"/>
<dbReference type="SMART" id="SM00487">
    <property type="entry name" value="DEXDc"/>
    <property type="match status" value="1"/>
</dbReference>
<dbReference type="Pfam" id="PF00270">
    <property type="entry name" value="DEAD"/>
    <property type="match status" value="1"/>
</dbReference>
<dbReference type="PROSITE" id="PS00039">
    <property type="entry name" value="DEAD_ATP_HELICASE"/>
    <property type="match status" value="1"/>
</dbReference>
<dbReference type="EC" id="3.6.4.13" evidence="1"/>
<dbReference type="FunFam" id="3.40.50.300:FF:000079">
    <property type="entry name" value="probable ATP-dependent RNA helicase DDX17"/>
    <property type="match status" value="1"/>
</dbReference>
<evidence type="ECO:0000256" key="1">
    <source>
        <dbReference type="ARBA" id="ARBA00012552"/>
    </source>
</evidence>
<feature type="domain" description="Helicase ATP-binding" evidence="11">
    <location>
        <begin position="125"/>
        <end position="300"/>
    </location>
</feature>
<comment type="similarity">
    <text evidence="9">Belongs to the DEAD box helicase family.</text>
</comment>
<dbReference type="GO" id="GO:0005524">
    <property type="term" value="F:ATP binding"/>
    <property type="evidence" value="ECO:0007669"/>
    <property type="project" value="UniProtKB-KW"/>
</dbReference>
<dbReference type="InterPro" id="IPR011545">
    <property type="entry name" value="DEAD/DEAH_box_helicase_dom"/>
</dbReference>
<dbReference type="Gene3D" id="3.40.50.300">
    <property type="entry name" value="P-loop containing nucleotide triphosphate hydrolases"/>
    <property type="match status" value="2"/>
</dbReference>
<dbReference type="CDD" id="cd18787">
    <property type="entry name" value="SF2_C_DEAD"/>
    <property type="match status" value="1"/>
</dbReference>
<dbReference type="SUPFAM" id="SSF52540">
    <property type="entry name" value="P-loop containing nucleoside triphosphate hydrolases"/>
    <property type="match status" value="1"/>
</dbReference>
<feature type="domain" description="DEAD-box RNA helicase Q" evidence="13">
    <location>
        <begin position="94"/>
        <end position="122"/>
    </location>
</feature>
<evidence type="ECO:0000256" key="4">
    <source>
        <dbReference type="ARBA" id="ARBA00022806"/>
    </source>
</evidence>
<reference evidence="14" key="3">
    <citation type="submission" date="2025-09" db="UniProtKB">
        <authorList>
            <consortium name="Ensembl"/>
        </authorList>
    </citation>
    <scope>IDENTIFICATION</scope>
</reference>
<proteinExistence type="inferred from homology"/>
<dbReference type="InterPro" id="IPR014014">
    <property type="entry name" value="RNA_helicase_DEAD_Q_motif"/>
</dbReference>
<dbReference type="Ensembl" id="ENSAPET00000018519.1">
    <property type="protein sequence ID" value="ENSAPEP00000018018.1"/>
    <property type="gene ID" value="ENSAPEG00000012868.1"/>
</dbReference>
<feature type="compositionally biased region" description="Basic and acidic residues" evidence="10">
    <location>
        <begin position="554"/>
        <end position="563"/>
    </location>
</feature>
<evidence type="ECO:0000313" key="15">
    <source>
        <dbReference type="Proteomes" id="UP000265080"/>
    </source>
</evidence>
<dbReference type="GO" id="GO:0003724">
    <property type="term" value="F:RNA helicase activity"/>
    <property type="evidence" value="ECO:0007669"/>
    <property type="project" value="UniProtKB-EC"/>
</dbReference>
<evidence type="ECO:0000259" key="12">
    <source>
        <dbReference type="PROSITE" id="PS51194"/>
    </source>
</evidence>
<dbReference type="GO" id="GO:0016787">
    <property type="term" value="F:hydrolase activity"/>
    <property type="evidence" value="ECO:0007669"/>
    <property type="project" value="UniProtKB-KW"/>
</dbReference>
<organism evidence="14 15">
    <name type="scientific">Amphiprion percula</name>
    <name type="common">Orange clownfish</name>
    <name type="synonym">Lutjanus percula</name>
    <dbReference type="NCBI Taxonomy" id="161767"/>
    <lineage>
        <taxon>Eukaryota</taxon>
        <taxon>Metazoa</taxon>
        <taxon>Chordata</taxon>
        <taxon>Craniata</taxon>
        <taxon>Vertebrata</taxon>
        <taxon>Euteleostomi</taxon>
        <taxon>Actinopterygii</taxon>
        <taxon>Neopterygii</taxon>
        <taxon>Teleostei</taxon>
        <taxon>Neoteleostei</taxon>
        <taxon>Acanthomorphata</taxon>
        <taxon>Ovalentaria</taxon>
        <taxon>Pomacentridae</taxon>
        <taxon>Amphiprion</taxon>
    </lineage>
</organism>
<feature type="region of interest" description="Disordered" evidence="10">
    <location>
        <begin position="1"/>
        <end position="42"/>
    </location>
</feature>
<evidence type="ECO:0000256" key="10">
    <source>
        <dbReference type="SAM" id="MobiDB-lite"/>
    </source>
</evidence>
<keyword evidence="6" id="KW-0694">RNA-binding</keyword>
<dbReference type="STRING" id="161767.ENSAPEP00000018018"/>
<feature type="compositionally biased region" description="Basic and acidic residues" evidence="10">
    <location>
        <begin position="531"/>
        <end position="546"/>
    </location>
</feature>
<evidence type="ECO:0000256" key="2">
    <source>
        <dbReference type="ARBA" id="ARBA00022741"/>
    </source>
</evidence>
<accession>A0A3P8T170</accession>
<evidence type="ECO:0000256" key="3">
    <source>
        <dbReference type="ARBA" id="ARBA00022801"/>
    </source>
</evidence>
<sequence length="650" mass="72357">MRGSYGDRDRDRGRDRGSPRFGSSRGGPPPGKKFGNPGDRLRKKRWDLDELPKFEKNFYSEHLEVQRMSQYDVEEYRRKKEITVRGSGCPKPVTNFHQAQFPQYVIDVLMQQNFKEPTAIQAQGFPLALSGRDMVGIAQTGSGKTLSYLLPAIVHINHQPYLERGDGPICLVLAPTRELAQQVQQVAYDYGKSSRIKSTCVYGGAPKGPQIRDLERGVEICIATPGRLIDFLEAGKTNLRRCTYLVLDEADRMLDMGFEPQIRKIVDQIRPDRQTLMWSATWPKEVRQLAEDFLKDYVQINVGALELSANHNILQIVDVCMESEKDNKLIQLMEEIMAEKENKTIIFVETKKRCDDLTRRMRRDGWPAMCIHGDKSQPERDWVLSEFRSGKAPILIATDVASRGLDVEDVKFVINYDYPNSSEDYIHRIGRTARSTNKGTAYTFFTPGNLRQARELIRVLEEARQAINPKLLQLVDTGRGGGGGGGRSRFRGNSNSNNPNLMYQDECERRMRSVGGGGSSKDNRGSSNYSRDSRDGRGGNSRDGDRSSSSSSSYRDRSSRDGGRSYSSSSSSYDGYQNSNSSSSSSGQYSSSRGSSGSGGSGVGQTPAPSSGPQPLMAQQFNPPQPMMGLMGHSPFQFAAPPPPSLSGRK</sequence>
<evidence type="ECO:0000256" key="6">
    <source>
        <dbReference type="ARBA" id="ARBA00022884"/>
    </source>
</evidence>
<dbReference type="SMART" id="SM00490">
    <property type="entry name" value="HELICc"/>
    <property type="match status" value="1"/>
</dbReference>
<dbReference type="Pfam" id="PF00271">
    <property type="entry name" value="Helicase_C"/>
    <property type="match status" value="1"/>
</dbReference>
<keyword evidence="5 9" id="KW-0067">ATP-binding</keyword>
<dbReference type="PROSITE" id="PS51195">
    <property type="entry name" value="Q_MOTIF"/>
    <property type="match status" value="1"/>
</dbReference>
<dbReference type="PANTHER" id="PTHR47958">
    <property type="entry name" value="ATP-DEPENDENT RNA HELICASE DBP3"/>
    <property type="match status" value="1"/>
</dbReference>
<name>A0A3P8T170_AMPPE</name>
<evidence type="ECO:0000256" key="7">
    <source>
        <dbReference type="ARBA" id="ARBA00047984"/>
    </source>
</evidence>
<dbReference type="InterPro" id="IPR014001">
    <property type="entry name" value="Helicase_ATP-bd"/>
</dbReference>
<reference evidence="14 15" key="1">
    <citation type="submission" date="2018-03" db="EMBL/GenBank/DDBJ databases">
        <title>Finding Nemo's genes: A chromosome-scale reference assembly of the genome of the orange clownfish Amphiprion percula.</title>
        <authorList>
            <person name="Lehmann R."/>
        </authorList>
    </citation>
    <scope>NUCLEOTIDE SEQUENCE</scope>
</reference>
<dbReference type="PROSITE" id="PS51192">
    <property type="entry name" value="HELICASE_ATP_BIND_1"/>
    <property type="match status" value="1"/>
</dbReference>
<keyword evidence="2 9" id="KW-0547">Nucleotide-binding</keyword>
<feature type="compositionally biased region" description="Basic and acidic residues" evidence="10">
    <location>
        <begin position="1"/>
        <end position="18"/>
    </location>
</feature>
<reference evidence="14" key="2">
    <citation type="submission" date="2025-08" db="UniProtKB">
        <authorList>
            <consortium name="Ensembl"/>
        </authorList>
    </citation>
    <scope>IDENTIFICATION</scope>
</reference>
<dbReference type="Proteomes" id="UP000265080">
    <property type="component" value="Chromosome 14"/>
</dbReference>
<dbReference type="GO" id="GO:0003723">
    <property type="term" value="F:RNA binding"/>
    <property type="evidence" value="ECO:0007669"/>
    <property type="project" value="UniProtKB-KW"/>
</dbReference>